<reference evidence="6" key="1">
    <citation type="submission" date="2023-07" db="EMBL/GenBank/DDBJ databases">
        <title>Molecular identification of indigenous halophilic bacteria isolated from red sea cost, biodegradation of synthetic dyes and assessment of degraded metabolite toxicity.</title>
        <authorList>
            <person name="Chaieb K."/>
            <person name="Altayb H.N."/>
        </authorList>
    </citation>
    <scope>NUCLEOTIDE SEQUENCE [LARGE SCALE GENOMIC DNA]</scope>
    <source>
        <strain evidence="6">K20</strain>
    </source>
</reference>
<comment type="subcellular location">
    <subcellularLocation>
        <location evidence="1">Membrane</location>
    </subcellularLocation>
</comment>
<dbReference type="RefSeq" id="WP_068713341.1">
    <property type="nucleotide sequence ID" value="NZ_AP014635.1"/>
</dbReference>
<feature type="domain" description="Glycine zipper 2TM" evidence="4">
    <location>
        <begin position="58"/>
        <end position="92"/>
    </location>
</feature>
<organism evidence="5 6">
    <name type="scientific">Vibrio tritonius</name>
    <dbReference type="NCBI Taxonomy" id="1435069"/>
    <lineage>
        <taxon>Bacteria</taxon>
        <taxon>Pseudomonadati</taxon>
        <taxon>Pseudomonadota</taxon>
        <taxon>Gammaproteobacteria</taxon>
        <taxon>Vibrionales</taxon>
        <taxon>Vibrionaceae</taxon>
        <taxon>Vibrio</taxon>
    </lineage>
</organism>
<accession>A0ABS7YMY2</accession>
<sequence length="156" mass="17245">MKKWFWILLIFPMFANAAYQRNQARPVNQVVFGSVETVRYISQHDIGRAQQGNDGWKTLLGAVVGGVIGHQFGGGHGRQVATVAGAAAGAGIVHAQSQNVDPIYRVEYKLVELLIKTDDGKLIDVIQDVDPDMLFGSEDKVRILYFDDGVRVDKEM</sequence>
<keyword evidence="2" id="KW-0472">Membrane</keyword>
<evidence type="ECO:0000256" key="2">
    <source>
        <dbReference type="ARBA" id="ARBA00023136"/>
    </source>
</evidence>
<comment type="caution">
    <text evidence="5">The sequence shown here is derived from an EMBL/GenBank/DDBJ whole genome shotgun (WGS) entry which is preliminary data.</text>
</comment>
<dbReference type="InterPro" id="IPR051407">
    <property type="entry name" value="Bact_OM_lipoprot/Surf_antigen"/>
</dbReference>
<protein>
    <submittedName>
        <fullName evidence="5">Glycine zipper 2TM domain-containing protein</fullName>
    </submittedName>
</protein>
<feature type="chain" id="PRO_5045522439" evidence="3">
    <location>
        <begin position="18"/>
        <end position="156"/>
    </location>
</feature>
<name>A0ABS7YMY2_9VIBR</name>
<dbReference type="PANTHER" id="PTHR35603">
    <property type="match status" value="1"/>
</dbReference>
<dbReference type="PANTHER" id="PTHR35603:SF2">
    <property type="entry name" value="OUTER MEMBRANE LIPOPROTEIN"/>
    <property type="match status" value="1"/>
</dbReference>
<feature type="signal peptide" evidence="3">
    <location>
        <begin position="1"/>
        <end position="17"/>
    </location>
</feature>
<dbReference type="EMBL" id="JAIWIU010000084">
    <property type="protein sequence ID" value="MCA2017026.1"/>
    <property type="molecule type" value="Genomic_DNA"/>
</dbReference>
<keyword evidence="6" id="KW-1185">Reference proteome</keyword>
<dbReference type="Pfam" id="PF05433">
    <property type="entry name" value="Rick_17kDa_Anti"/>
    <property type="match status" value="1"/>
</dbReference>
<keyword evidence="3" id="KW-0732">Signal</keyword>
<dbReference type="Proteomes" id="UP001199044">
    <property type="component" value="Unassembled WGS sequence"/>
</dbReference>
<evidence type="ECO:0000259" key="4">
    <source>
        <dbReference type="Pfam" id="PF05433"/>
    </source>
</evidence>
<gene>
    <name evidence="5" type="ORF">LDJ79_12950</name>
</gene>
<evidence type="ECO:0000256" key="3">
    <source>
        <dbReference type="SAM" id="SignalP"/>
    </source>
</evidence>
<evidence type="ECO:0000256" key="1">
    <source>
        <dbReference type="ARBA" id="ARBA00004370"/>
    </source>
</evidence>
<proteinExistence type="predicted"/>
<evidence type="ECO:0000313" key="6">
    <source>
        <dbReference type="Proteomes" id="UP001199044"/>
    </source>
</evidence>
<evidence type="ECO:0000313" key="5">
    <source>
        <dbReference type="EMBL" id="MCA2017026.1"/>
    </source>
</evidence>
<dbReference type="InterPro" id="IPR008816">
    <property type="entry name" value="Gly_zipper_2TM_dom"/>
</dbReference>